<dbReference type="PROSITE" id="PS00435">
    <property type="entry name" value="PEROXIDASE_1"/>
    <property type="match status" value="1"/>
</dbReference>
<feature type="binding site" evidence="19">
    <location>
        <position position="320"/>
    </location>
    <ligand>
        <name>Ca(2+)</name>
        <dbReference type="ChEBI" id="CHEBI:29108"/>
        <label>2</label>
    </ligand>
</feature>
<keyword evidence="26" id="KW-1185">Reference proteome</keyword>
<keyword evidence="7 22" id="KW-0575">Peroxidase</keyword>
<feature type="disulfide bond" evidence="21">
    <location>
        <begin position="148"/>
        <end position="153"/>
    </location>
</feature>
<evidence type="ECO:0000256" key="18">
    <source>
        <dbReference type="PIRSR" id="PIRSR600823-2"/>
    </source>
</evidence>
<feature type="disulfide bond" evidence="21">
    <location>
        <begin position="197"/>
        <end position="394"/>
    </location>
</feature>
<comment type="similarity">
    <text evidence="22">Belongs to the peroxidase family. Classical plant (class III) peroxidase subfamily.</text>
</comment>
<evidence type="ECO:0000256" key="3">
    <source>
        <dbReference type="ARBA" id="ARBA00004613"/>
    </source>
</evidence>
<feature type="region of interest" description="Disordered" evidence="23">
    <location>
        <begin position="40"/>
        <end position="79"/>
    </location>
</feature>
<accession>A0A200PY72</accession>
<keyword evidence="15" id="KW-0325">Glycoprotein</keyword>
<feature type="binding site" evidence="19">
    <location>
        <position position="147"/>
    </location>
    <ligand>
        <name>Ca(2+)</name>
        <dbReference type="ChEBI" id="CHEBI:29108"/>
        <label>1</label>
    </ligand>
</feature>
<sequence length="400" mass="44461">MINMKSSLSSHPSFLFLILVLIISSVVLLAAADDYQPANYDNQQVPGRHDDAEKSFDEPAPGEPDGGNDDEGLHNEGSSFGPDHRTWTSILPEPTISGLLPLDSYLSFDYYRESCPELEEIIQRKVAASIKDDHTIAASLIRLHFHDCAVRGCDGSILLNHEGSERSAKGSRTLRGFELIDDIKAEVEKKCPKTVSCADILTATARDATLEIGGPFWEVPYGRKDGRVSSAKEADEVPMGRESITTLIEFFQSRGLNLVDLVILSGAHTIGRSECGVIQYRLYNFNGTGKADPSIDEKYLNFLKRKCRWASEYVDLDGETPETFDSMYYTNLQKKMGLLSTDQLLYSDSRTAGIVDTMTSQPWLFLQQFSVSMMKLGNTQVLTGKHEGEIRTNCNSVNNY</sequence>
<name>A0A200PY72_MACCD</name>
<dbReference type="PANTHER" id="PTHR31235">
    <property type="entry name" value="PEROXIDASE 25-RELATED"/>
    <property type="match status" value="1"/>
</dbReference>
<evidence type="ECO:0000256" key="8">
    <source>
        <dbReference type="ARBA" id="ARBA00022617"/>
    </source>
</evidence>
<dbReference type="EC" id="1.11.1.7" evidence="5 22"/>
<dbReference type="Gene3D" id="1.10.520.10">
    <property type="match status" value="1"/>
</dbReference>
<evidence type="ECO:0000256" key="4">
    <source>
        <dbReference type="ARBA" id="ARBA00006873"/>
    </source>
</evidence>
<dbReference type="FunCoup" id="A0A200PY72">
    <property type="interactions" value="318"/>
</dbReference>
<dbReference type="PROSITE" id="PS00436">
    <property type="entry name" value="PEROXIDASE_2"/>
    <property type="match status" value="1"/>
</dbReference>
<dbReference type="InterPro" id="IPR033905">
    <property type="entry name" value="Secretory_peroxidase"/>
</dbReference>
<evidence type="ECO:0000256" key="20">
    <source>
        <dbReference type="PIRSR" id="PIRSR600823-4"/>
    </source>
</evidence>
<feature type="binding site" evidence="19">
    <location>
        <position position="165"/>
    </location>
    <ligand>
        <name>Ca(2+)</name>
        <dbReference type="ChEBI" id="CHEBI:29108"/>
        <label>1</label>
    </ligand>
</feature>
<dbReference type="FunFam" id="1.10.520.10:FF:000006">
    <property type="entry name" value="Peroxidase"/>
    <property type="match status" value="1"/>
</dbReference>
<dbReference type="GO" id="GO:0006979">
    <property type="term" value="P:response to oxidative stress"/>
    <property type="evidence" value="ECO:0007669"/>
    <property type="project" value="UniProtKB-UniRule"/>
</dbReference>
<dbReference type="GO" id="GO:0046872">
    <property type="term" value="F:metal ion binding"/>
    <property type="evidence" value="ECO:0007669"/>
    <property type="project" value="UniProtKB-UniRule"/>
</dbReference>
<dbReference type="PRINTS" id="PR00458">
    <property type="entry name" value="PEROXIDASE"/>
</dbReference>
<keyword evidence="13 19" id="KW-0408">Iron</keyword>
<evidence type="ECO:0000256" key="21">
    <source>
        <dbReference type="PIRSR" id="PIRSR600823-5"/>
    </source>
</evidence>
<feature type="binding site" description="axial binding residue" evidence="19">
    <location>
        <position position="268"/>
    </location>
    <ligand>
        <name>heme b</name>
        <dbReference type="ChEBI" id="CHEBI:60344"/>
    </ligand>
    <ligandPart>
        <name>Fe</name>
        <dbReference type="ChEBI" id="CHEBI:18248"/>
    </ligandPart>
</feature>
<feature type="binding site" evidence="19">
    <location>
        <position position="150"/>
    </location>
    <ligand>
        <name>Ca(2+)</name>
        <dbReference type="ChEBI" id="CHEBI:29108"/>
        <label>1</label>
    </ligand>
</feature>
<feature type="binding site" evidence="19">
    <location>
        <position position="325"/>
    </location>
    <ligand>
        <name>Ca(2+)</name>
        <dbReference type="ChEBI" id="CHEBI:29108"/>
        <label>2</label>
    </ligand>
</feature>
<dbReference type="CDD" id="cd00693">
    <property type="entry name" value="secretory_peroxidase"/>
    <property type="match status" value="1"/>
</dbReference>
<keyword evidence="9 19" id="KW-0479">Metal-binding</keyword>
<evidence type="ECO:0000256" key="6">
    <source>
        <dbReference type="ARBA" id="ARBA00022525"/>
    </source>
</evidence>
<keyword evidence="10 22" id="KW-0732">Signal</keyword>
<evidence type="ECO:0000256" key="2">
    <source>
        <dbReference type="ARBA" id="ARBA00002322"/>
    </source>
</evidence>
<dbReference type="SUPFAM" id="SSF48113">
    <property type="entry name" value="Heme-dependent peroxidases"/>
    <property type="match status" value="1"/>
</dbReference>
<comment type="cofactor">
    <cofactor evidence="19 22">
        <name>heme b</name>
        <dbReference type="ChEBI" id="CHEBI:60344"/>
    </cofactor>
    <text evidence="19 22">Binds 1 heme b (iron(II)-protoporphyrin IX) group per subunit.</text>
</comment>
<dbReference type="InterPro" id="IPR019794">
    <property type="entry name" value="Peroxidases_AS"/>
</dbReference>
<feature type="binding site" evidence="19">
    <location>
        <position position="317"/>
    </location>
    <ligand>
        <name>Ca(2+)</name>
        <dbReference type="ChEBI" id="CHEBI:29108"/>
        <label>2</label>
    </ligand>
</feature>
<dbReference type="FunFam" id="1.10.420.10:FF:000001">
    <property type="entry name" value="Peroxidase"/>
    <property type="match status" value="1"/>
</dbReference>
<keyword evidence="8 22" id="KW-0349">Heme</keyword>
<comment type="caution">
    <text evidence="25">The sequence shown here is derived from an EMBL/GenBank/DDBJ whole genome shotgun (WGS) entry which is preliminary data.</text>
</comment>
<feature type="site" description="Transition state stabilizer" evidence="20">
    <location>
        <position position="142"/>
    </location>
</feature>
<dbReference type="PROSITE" id="PS50873">
    <property type="entry name" value="PEROXIDASE_4"/>
    <property type="match status" value="1"/>
</dbReference>
<feature type="binding site" evidence="19">
    <location>
        <position position="152"/>
    </location>
    <ligand>
        <name>Ca(2+)</name>
        <dbReference type="ChEBI" id="CHEBI:29108"/>
        <label>1</label>
    </ligand>
</feature>
<reference evidence="25 26" key="1">
    <citation type="journal article" date="2017" name="Mol. Plant">
        <title>The Genome of Medicinal Plant Macleaya cordata Provides New Insights into Benzylisoquinoline Alkaloids Metabolism.</title>
        <authorList>
            <person name="Liu X."/>
            <person name="Liu Y."/>
            <person name="Huang P."/>
            <person name="Ma Y."/>
            <person name="Qing Z."/>
            <person name="Tang Q."/>
            <person name="Cao H."/>
            <person name="Cheng P."/>
            <person name="Zheng Y."/>
            <person name="Yuan Z."/>
            <person name="Zhou Y."/>
            <person name="Liu J."/>
            <person name="Tang Z."/>
            <person name="Zhuo Y."/>
            <person name="Zhang Y."/>
            <person name="Yu L."/>
            <person name="Huang J."/>
            <person name="Yang P."/>
            <person name="Peng Q."/>
            <person name="Zhang J."/>
            <person name="Jiang W."/>
            <person name="Zhang Z."/>
            <person name="Lin K."/>
            <person name="Ro D.K."/>
            <person name="Chen X."/>
            <person name="Xiong X."/>
            <person name="Shang Y."/>
            <person name="Huang S."/>
            <person name="Zeng J."/>
        </authorList>
    </citation>
    <scope>NUCLEOTIDE SEQUENCE [LARGE SCALE GENOMIC DNA]</scope>
    <source>
        <strain evidence="26">cv. BLH2017</strain>
        <tissue evidence="25">Root</tissue>
    </source>
</reference>
<evidence type="ECO:0000256" key="17">
    <source>
        <dbReference type="PIRSR" id="PIRSR600823-1"/>
    </source>
</evidence>
<evidence type="ECO:0000256" key="7">
    <source>
        <dbReference type="ARBA" id="ARBA00022559"/>
    </source>
</evidence>
<feature type="disulfide bond" evidence="21">
    <location>
        <begin position="115"/>
        <end position="191"/>
    </location>
</feature>
<feature type="binding site" evidence="19">
    <location>
        <position position="156"/>
    </location>
    <ligand>
        <name>Ca(2+)</name>
        <dbReference type="ChEBI" id="CHEBI:29108"/>
        <label>1</label>
    </ligand>
</feature>
<dbReference type="OMA" id="PMGHENI"/>
<dbReference type="GO" id="GO:0005576">
    <property type="term" value="C:extracellular region"/>
    <property type="evidence" value="ECO:0007669"/>
    <property type="project" value="UniProtKB-SubCell"/>
</dbReference>
<keyword evidence="12 22" id="KW-0560">Oxidoreductase</keyword>
<feature type="signal peptide" evidence="22">
    <location>
        <begin position="1"/>
        <end position="32"/>
    </location>
</feature>
<gene>
    <name evidence="25" type="ORF">BVC80_8383g7</name>
</gene>
<feature type="active site" description="Proton acceptor" evidence="17">
    <location>
        <position position="146"/>
    </location>
</feature>
<feature type="domain" description="Plant heme peroxidase family profile" evidence="24">
    <location>
        <begin position="105"/>
        <end position="398"/>
    </location>
</feature>
<feature type="binding site" evidence="19">
    <location>
        <position position="269"/>
    </location>
    <ligand>
        <name>Ca(2+)</name>
        <dbReference type="ChEBI" id="CHEBI:29108"/>
        <label>2</label>
    </ligand>
</feature>
<dbReference type="Gene3D" id="1.10.420.10">
    <property type="entry name" value="Peroxidase, domain 2"/>
    <property type="match status" value="1"/>
</dbReference>
<dbReference type="STRING" id="56857.A0A200PY72"/>
<dbReference type="InterPro" id="IPR000823">
    <property type="entry name" value="Peroxidase_pln"/>
</dbReference>
<comment type="cofactor">
    <cofactor evidence="19 22">
        <name>Ca(2+)</name>
        <dbReference type="ChEBI" id="CHEBI:29108"/>
    </cofactor>
    <text evidence="19 22">Binds 2 calcium ions per subunit.</text>
</comment>
<organism evidence="25 26">
    <name type="scientific">Macleaya cordata</name>
    <name type="common">Five-seeded plume-poppy</name>
    <name type="synonym">Bocconia cordata</name>
    <dbReference type="NCBI Taxonomy" id="56857"/>
    <lineage>
        <taxon>Eukaryota</taxon>
        <taxon>Viridiplantae</taxon>
        <taxon>Streptophyta</taxon>
        <taxon>Embryophyta</taxon>
        <taxon>Tracheophyta</taxon>
        <taxon>Spermatophyta</taxon>
        <taxon>Magnoliopsida</taxon>
        <taxon>Ranunculales</taxon>
        <taxon>Papaveraceae</taxon>
        <taxon>Papaveroideae</taxon>
        <taxon>Macleaya</taxon>
    </lineage>
</organism>
<comment type="function">
    <text evidence="2">Removal of H(2)O(2), oxidation of toxic reductants, biosynthesis and degradation of lignin, suberization, auxin catabolism, response to environmental stresses such as wounding, pathogen attack and oxidative stress. These functions might be dependent on each isozyme/isoform in each plant tissue.</text>
</comment>
<evidence type="ECO:0000313" key="25">
    <source>
        <dbReference type="EMBL" id="OVA03141.1"/>
    </source>
</evidence>
<dbReference type="PRINTS" id="PR00461">
    <property type="entry name" value="PLPEROXIDASE"/>
</dbReference>
<dbReference type="InParanoid" id="A0A200PY72"/>
<dbReference type="Pfam" id="PF00141">
    <property type="entry name" value="peroxidase"/>
    <property type="match status" value="1"/>
</dbReference>
<keyword evidence="6 22" id="KW-0964">Secreted</keyword>
<dbReference type="EMBL" id="MVGT01003825">
    <property type="protein sequence ID" value="OVA03141.1"/>
    <property type="molecule type" value="Genomic_DNA"/>
</dbReference>
<evidence type="ECO:0000256" key="14">
    <source>
        <dbReference type="ARBA" id="ARBA00023157"/>
    </source>
</evidence>
<feature type="chain" id="PRO_5011817764" description="Peroxidase" evidence="22">
    <location>
        <begin position="33"/>
        <end position="400"/>
    </location>
</feature>
<comment type="subcellular location">
    <subcellularLocation>
        <location evidence="3 22">Secreted</location>
    </subcellularLocation>
</comment>
<comment type="similarity">
    <text evidence="4">Belongs to the peroxidase family. Ascorbate peroxidase subfamily.</text>
</comment>
<evidence type="ECO:0000256" key="23">
    <source>
        <dbReference type="SAM" id="MobiDB-lite"/>
    </source>
</evidence>
<dbReference type="InterPro" id="IPR019793">
    <property type="entry name" value="Peroxidases_heam-ligand_BS"/>
</dbReference>
<feature type="binding site" evidence="18">
    <location>
        <position position="238"/>
    </location>
    <ligand>
        <name>substrate</name>
    </ligand>
</feature>
<keyword evidence="14 21" id="KW-1015">Disulfide bond</keyword>
<keyword evidence="11 19" id="KW-0106">Calcium</keyword>
<proteinExistence type="inferred from homology"/>
<evidence type="ECO:0000256" key="16">
    <source>
        <dbReference type="ARBA" id="ARBA00023324"/>
    </source>
</evidence>
<evidence type="ECO:0000256" key="15">
    <source>
        <dbReference type="ARBA" id="ARBA00023180"/>
    </source>
</evidence>
<feature type="disulfide bond" evidence="21">
    <location>
        <begin position="275"/>
        <end position="307"/>
    </location>
</feature>
<dbReference type="GO" id="GO:0042744">
    <property type="term" value="P:hydrogen peroxide catabolic process"/>
    <property type="evidence" value="ECO:0007669"/>
    <property type="project" value="UniProtKB-KW"/>
</dbReference>
<evidence type="ECO:0000256" key="12">
    <source>
        <dbReference type="ARBA" id="ARBA00023002"/>
    </source>
</evidence>
<dbReference type="OrthoDB" id="2113341at2759"/>
<protein>
    <recommendedName>
        <fullName evidence="5 22">Peroxidase</fullName>
        <ecNumber evidence="5 22">1.11.1.7</ecNumber>
    </recommendedName>
</protein>
<evidence type="ECO:0000313" key="26">
    <source>
        <dbReference type="Proteomes" id="UP000195402"/>
    </source>
</evidence>
<evidence type="ECO:0000256" key="19">
    <source>
        <dbReference type="PIRSR" id="PIRSR600823-3"/>
    </source>
</evidence>
<dbReference type="InterPro" id="IPR010255">
    <property type="entry name" value="Haem_peroxidase_sf"/>
</dbReference>
<dbReference type="AlphaFoldDB" id="A0A200PY72"/>
<evidence type="ECO:0000256" key="22">
    <source>
        <dbReference type="RuleBase" id="RU362060"/>
    </source>
</evidence>
<dbReference type="Proteomes" id="UP000195402">
    <property type="component" value="Unassembled WGS sequence"/>
</dbReference>
<keyword evidence="16 22" id="KW-0376">Hydrogen peroxide</keyword>
<dbReference type="GO" id="GO:0020037">
    <property type="term" value="F:heme binding"/>
    <property type="evidence" value="ECO:0007669"/>
    <property type="project" value="UniProtKB-UniRule"/>
</dbReference>
<evidence type="ECO:0000256" key="11">
    <source>
        <dbReference type="ARBA" id="ARBA00022837"/>
    </source>
</evidence>
<evidence type="ECO:0000256" key="13">
    <source>
        <dbReference type="ARBA" id="ARBA00023004"/>
    </source>
</evidence>
<evidence type="ECO:0000256" key="9">
    <source>
        <dbReference type="ARBA" id="ARBA00022723"/>
    </source>
</evidence>
<dbReference type="GO" id="GO:0140825">
    <property type="term" value="F:lactoperoxidase activity"/>
    <property type="evidence" value="ECO:0007669"/>
    <property type="project" value="UniProtKB-EC"/>
</dbReference>
<evidence type="ECO:0000256" key="1">
    <source>
        <dbReference type="ARBA" id="ARBA00000189"/>
    </source>
</evidence>
<evidence type="ECO:0000259" key="24">
    <source>
        <dbReference type="PROSITE" id="PS50873"/>
    </source>
</evidence>
<comment type="catalytic activity">
    <reaction evidence="1 22">
        <text>2 a phenolic donor + H2O2 = 2 a phenolic radical donor + 2 H2O</text>
        <dbReference type="Rhea" id="RHEA:56136"/>
        <dbReference type="ChEBI" id="CHEBI:15377"/>
        <dbReference type="ChEBI" id="CHEBI:16240"/>
        <dbReference type="ChEBI" id="CHEBI:139520"/>
        <dbReference type="ChEBI" id="CHEBI:139521"/>
        <dbReference type="EC" id="1.11.1.7"/>
    </reaction>
</comment>
<evidence type="ECO:0000256" key="5">
    <source>
        <dbReference type="ARBA" id="ARBA00012313"/>
    </source>
</evidence>
<dbReference type="InterPro" id="IPR002016">
    <property type="entry name" value="Haem_peroxidase"/>
</dbReference>
<feature type="compositionally biased region" description="Basic and acidic residues" evidence="23">
    <location>
        <begin position="47"/>
        <end position="57"/>
    </location>
</feature>
<evidence type="ECO:0000256" key="10">
    <source>
        <dbReference type="ARBA" id="ARBA00022729"/>
    </source>
</evidence>
<feature type="binding site" evidence="19">
    <location>
        <position position="154"/>
    </location>
    <ligand>
        <name>Ca(2+)</name>
        <dbReference type="ChEBI" id="CHEBI:29108"/>
        <label>1</label>
    </ligand>
</feature>